<gene>
    <name evidence="2" type="ORF">TRICI_000373</name>
</gene>
<dbReference type="GO" id="GO:0007015">
    <property type="term" value="P:actin filament organization"/>
    <property type="evidence" value="ECO:0007669"/>
    <property type="project" value="TreeGrafter"/>
</dbReference>
<feature type="domain" description="ELMO" evidence="1">
    <location>
        <begin position="143"/>
        <end position="341"/>
    </location>
</feature>
<dbReference type="PROSITE" id="PS51335">
    <property type="entry name" value="ELMO"/>
    <property type="match status" value="1"/>
</dbReference>
<dbReference type="PANTHER" id="PTHR12771">
    <property type="entry name" value="ENGULFMENT AND CELL MOTILITY"/>
    <property type="match status" value="1"/>
</dbReference>
<accession>A0A642VDQ1</accession>
<dbReference type="GO" id="GO:0005886">
    <property type="term" value="C:plasma membrane"/>
    <property type="evidence" value="ECO:0007669"/>
    <property type="project" value="TreeGrafter"/>
</dbReference>
<dbReference type="VEuPathDB" id="FungiDB:TRICI_000373"/>
<dbReference type="OrthoDB" id="67155at2759"/>
<evidence type="ECO:0000313" key="3">
    <source>
        <dbReference type="Proteomes" id="UP000761534"/>
    </source>
</evidence>
<name>A0A642VDQ1_9ASCO</name>
<organism evidence="2 3">
    <name type="scientific">Trichomonascus ciferrii</name>
    <dbReference type="NCBI Taxonomy" id="44093"/>
    <lineage>
        <taxon>Eukaryota</taxon>
        <taxon>Fungi</taxon>
        <taxon>Dikarya</taxon>
        <taxon>Ascomycota</taxon>
        <taxon>Saccharomycotina</taxon>
        <taxon>Dipodascomycetes</taxon>
        <taxon>Dipodascales</taxon>
        <taxon>Trichomonascaceae</taxon>
        <taxon>Trichomonascus</taxon>
        <taxon>Trichomonascus ciferrii complex</taxon>
    </lineage>
</organism>
<dbReference type="AlphaFoldDB" id="A0A642VDQ1"/>
<proteinExistence type="predicted"/>
<dbReference type="EMBL" id="SWFS01000032">
    <property type="protein sequence ID" value="KAA8917507.1"/>
    <property type="molecule type" value="Genomic_DNA"/>
</dbReference>
<dbReference type="PANTHER" id="PTHR12771:SF56">
    <property type="entry name" value="CED-12"/>
    <property type="match status" value="1"/>
</dbReference>
<sequence length="341" mass="38913">MSIEFLCSWINFVGEKYLNYVKKYPLVSNYALFNIYRLLKWVAHKFDGLSQVERLCLGFVDRTWEKTVMAIYVQLILSERLRGPLDDMLNDDLEDVLKSIMSIKKISDNSKTVRILKLSIVLYRALKFRQITEASSEEVKWENDGMTCTSIYEAIFPKDGELQPEPNASGKEGMNWVSLGFQGNDPSTDFRNTGKFGLGCYYSFCINGTAVARQLVVESGSYNGDLKRPWYPFALVSIHISSFLMEEVIEDTSFVPLKALALSAMSAIQEQITKYLLADMSDGSMADMIAFTLEKQLYSLHSSLLQGFHRHWQNDVITGKVKTVLDCECCLERYKILCSIK</sequence>
<dbReference type="Pfam" id="PF04727">
    <property type="entry name" value="ELMO_CED12"/>
    <property type="match status" value="1"/>
</dbReference>
<comment type="caution">
    <text evidence="2">The sequence shown here is derived from an EMBL/GenBank/DDBJ whole genome shotgun (WGS) entry which is preliminary data.</text>
</comment>
<dbReference type="InterPro" id="IPR006816">
    <property type="entry name" value="ELMO_dom"/>
</dbReference>
<evidence type="ECO:0000313" key="2">
    <source>
        <dbReference type="EMBL" id="KAA8917507.1"/>
    </source>
</evidence>
<evidence type="ECO:0000259" key="1">
    <source>
        <dbReference type="PROSITE" id="PS51335"/>
    </source>
</evidence>
<reference evidence="2" key="1">
    <citation type="journal article" date="2019" name="G3 (Bethesda)">
        <title>Genome Assemblies of Two Rare Opportunistic Yeast Pathogens: Diutina rugosa (syn. Candida rugosa) and Trichomonascus ciferrii (syn. Candida ciferrii).</title>
        <authorList>
            <person name="Mixao V."/>
            <person name="Saus E."/>
            <person name="Hansen A.P."/>
            <person name="Lass-Florl C."/>
            <person name="Gabaldon T."/>
        </authorList>
    </citation>
    <scope>NUCLEOTIDE SEQUENCE</scope>
    <source>
        <strain evidence="2">CBS 4856</strain>
    </source>
</reference>
<keyword evidence="3" id="KW-1185">Reference proteome</keyword>
<dbReference type="Proteomes" id="UP000761534">
    <property type="component" value="Unassembled WGS sequence"/>
</dbReference>
<dbReference type="InterPro" id="IPR050868">
    <property type="entry name" value="ELMO_domain-containing"/>
</dbReference>
<protein>
    <recommendedName>
        <fullName evidence="1">ELMO domain-containing protein</fullName>
    </recommendedName>
</protein>